<dbReference type="InParanoid" id="A0A0C2YV80"/>
<organism evidence="1 2">
    <name type="scientific">Scleroderma citrinum Foug A</name>
    <dbReference type="NCBI Taxonomy" id="1036808"/>
    <lineage>
        <taxon>Eukaryota</taxon>
        <taxon>Fungi</taxon>
        <taxon>Dikarya</taxon>
        <taxon>Basidiomycota</taxon>
        <taxon>Agaricomycotina</taxon>
        <taxon>Agaricomycetes</taxon>
        <taxon>Agaricomycetidae</taxon>
        <taxon>Boletales</taxon>
        <taxon>Sclerodermatineae</taxon>
        <taxon>Sclerodermataceae</taxon>
        <taxon>Scleroderma</taxon>
    </lineage>
</organism>
<reference evidence="2" key="2">
    <citation type="submission" date="2015-01" db="EMBL/GenBank/DDBJ databases">
        <title>Evolutionary Origins and Diversification of the Mycorrhizal Mutualists.</title>
        <authorList>
            <consortium name="DOE Joint Genome Institute"/>
            <consortium name="Mycorrhizal Genomics Consortium"/>
            <person name="Kohler A."/>
            <person name="Kuo A."/>
            <person name="Nagy L.G."/>
            <person name="Floudas D."/>
            <person name="Copeland A."/>
            <person name="Barry K.W."/>
            <person name="Cichocki N."/>
            <person name="Veneault-Fourrey C."/>
            <person name="LaButti K."/>
            <person name="Lindquist E.A."/>
            <person name="Lipzen A."/>
            <person name="Lundell T."/>
            <person name="Morin E."/>
            <person name="Murat C."/>
            <person name="Riley R."/>
            <person name="Ohm R."/>
            <person name="Sun H."/>
            <person name="Tunlid A."/>
            <person name="Henrissat B."/>
            <person name="Grigoriev I.V."/>
            <person name="Hibbett D.S."/>
            <person name="Martin F."/>
        </authorList>
    </citation>
    <scope>NUCLEOTIDE SEQUENCE [LARGE SCALE GENOMIC DNA]</scope>
    <source>
        <strain evidence="2">Foug A</strain>
    </source>
</reference>
<keyword evidence="2" id="KW-1185">Reference proteome</keyword>
<protein>
    <submittedName>
        <fullName evidence="1">Uncharacterized protein</fullName>
    </submittedName>
</protein>
<dbReference type="HOGENOM" id="CLU_114232_0_0_1"/>
<feature type="non-terminal residue" evidence="1">
    <location>
        <position position="1"/>
    </location>
</feature>
<name>A0A0C2YV80_9AGAM</name>
<dbReference type="OrthoDB" id="3364670at2759"/>
<gene>
    <name evidence="1" type="ORF">SCLCIDRAFT_138864</name>
</gene>
<evidence type="ECO:0000313" key="2">
    <source>
        <dbReference type="Proteomes" id="UP000053989"/>
    </source>
</evidence>
<dbReference type="EMBL" id="KN822178">
    <property type="protein sequence ID" value="KIM53548.1"/>
    <property type="molecule type" value="Genomic_DNA"/>
</dbReference>
<dbReference type="Proteomes" id="UP000053989">
    <property type="component" value="Unassembled WGS sequence"/>
</dbReference>
<sequence>QHCIWLIDRQAAAIGTEMCMDLSDWIKWRLCRGVQEQGRLTQDQIEDYGIEVKELASQWASQKESQLSVQSYALAQLKKELDTILVLQADVDITERAIQTAKKAIDKESAAADTLSALASLEHTRDHLIAKVKVLYASLNVQTKFPELDSIGLDFICTLLLVCHLKINIHKCAIGSFFEWDKLDQAVGGAQKALGNSSTSFERFVLI</sequence>
<proteinExistence type="predicted"/>
<dbReference type="STRING" id="1036808.A0A0C2YV80"/>
<accession>A0A0C2YV80</accession>
<evidence type="ECO:0000313" key="1">
    <source>
        <dbReference type="EMBL" id="KIM53548.1"/>
    </source>
</evidence>
<dbReference type="AlphaFoldDB" id="A0A0C2YV80"/>
<reference evidence="1 2" key="1">
    <citation type="submission" date="2014-04" db="EMBL/GenBank/DDBJ databases">
        <authorList>
            <consortium name="DOE Joint Genome Institute"/>
            <person name="Kuo A."/>
            <person name="Kohler A."/>
            <person name="Nagy L.G."/>
            <person name="Floudas D."/>
            <person name="Copeland A."/>
            <person name="Barry K.W."/>
            <person name="Cichocki N."/>
            <person name="Veneault-Fourrey C."/>
            <person name="LaButti K."/>
            <person name="Lindquist E.A."/>
            <person name="Lipzen A."/>
            <person name="Lundell T."/>
            <person name="Morin E."/>
            <person name="Murat C."/>
            <person name="Sun H."/>
            <person name="Tunlid A."/>
            <person name="Henrissat B."/>
            <person name="Grigoriev I.V."/>
            <person name="Hibbett D.S."/>
            <person name="Martin F."/>
            <person name="Nordberg H.P."/>
            <person name="Cantor M.N."/>
            <person name="Hua S.X."/>
        </authorList>
    </citation>
    <scope>NUCLEOTIDE SEQUENCE [LARGE SCALE GENOMIC DNA]</scope>
    <source>
        <strain evidence="1 2">Foug A</strain>
    </source>
</reference>